<evidence type="ECO:0000256" key="1">
    <source>
        <dbReference type="ARBA" id="ARBA00006620"/>
    </source>
</evidence>
<accession>A0A286AKU7</accession>
<evidence type="ECO:0000256" key="4">
    <source>
        <dbReference type="ARBA" id="ARBA00022759"/>
    </source>
</evidence>
<evidence type="ECO:0000256" key="6">
    <source>
        <dbReference type="ARBA" id="ARBA00022884"/>
    </source>
</evidence>
<dbReference type="Proteomes" id="UP000219335">
    <property type="component" value="Unassembled WGS sequence"/>
</dbReference>
<dbReference type="GO" id="GO:0016787">
    <property type="term" value="F:hydrolase activity"/>
    <property type="evidence" value="ECO:0007669"/>
    <property type="project" value="UniProtKB-KW"/>
</dbReference>
<keyword evidence="5" id="KW-0378">Hydrolase</keyword>
<name>A0A286AKU7_9PROT</name>
<dbReference type="InterPro" id="IPR038570">
    <property type="entry name" value="HicA_sf"/>
</dbReference>
<comment type="similarity">
    <text evidence="1">Belongs to the HicA mRNA interferase family.</text>
</comment>
<dbReference type="Pfam" id="PF07927">
    <property type="entry name" value="HicA_toxin"/>
    <property type="match status" value="1"/>
</dbReference>
<organism evidence="9 10">
    <name type="scientific">Nitrosomonas ureae</name>
    <dbReference type="NCBI Taxonomy" id="44577"/>
    <lineage>
        <taxon>Bacteria</taxon>
        <taxon>Pseudomonadati</taxon>
        <taxon>Pseudomonadota</taxon>
        <taxon>Betaproteobacteria</taxon>
        <taxon>Nitrosomonadales</taxon>
        <taxon>Nitrosomonadaceae</taxon>
        <taxon>Nitrosomonas</taxon>
    </lineage>
</organism>
<sequence>MDRKNLSKIERDLNNLLRSPGGIKSKTLISIAKKLGRVLDNRGKEPTYIRTKDPSLSPPLSIPNHKGKDLKTGTARSIIDALINDVDEWKLYFETESKK</sequence>
<keyword evidence="2" id="KW-1277">Toxin-antitoxin system</keyword>
<evidence type="ECO:0000256" key="8">
    <source>
        <dbReference type="SAM" id="MobiDB-lite"/>
    </source>
</evidence>
<dbReference type="GO" id="GO:0003729">
    <property type="term" value="F:mRNA binding"/>
    <property type="evidence" value="ECO:0007669"/>
    <property type="project" value="InterPro"/>
</dbReference>
<evidence type="ECO:0000256" key="5">
    <source>
        <dbReference type="ARBA" id="ARBA00022801"/>
    </source>
</evidence>
<evidence type="ECO:0000256" key="3">
    <source>
        <dbReference type="ARBA" id="ARBA00022722"/>
    </source>
</evidence>
<keyword evidence="7" id="KW-0346">Stress response</keyword>
<dbReference type="RefSeq" id="WP_097107485.1">
    <property type="nucleotide sequence ID" value="NZ_OCMU01000004.1"/>
</dbReference>
<keyword evidence="6" id="KW-0694">RNA-binding</keyword>
<dbReference type="InterPro" id="IPR012933">
    <property type="entry name" value="HicA_mRNA_interferase"/>
</dbReference>
<gene>
    <name evidence="9" type="ORF">SAMN06297164_3500</name>
</gene>
<reference evidence="9 10" key="1">
    <citation type="submission" date="2017-09" db="EMBL/GenBank/DDBJ databases">
        <authorList>
            <person name="Ehlers B."/>
            <person name="Leendertz F.H."/>
        </authorList>
    </citation>
    <scope>NUCLEOTIDE SEQUENCE [LARGE SCALE GENOMIC DNA]</scope>
    <source>
        <strain evidence="9 10">Nm42</strain>
    </source>
</reference>
<protein>
    <submittedName>
        <fullName evidence="9">Uncharacterized protein</fullName>
    </submittedName>
</protein>
<dbReference type="EMBL" id="OCMU01000004">
    <property type="protein sequence ID" value="SOD22538.1"/>
    <property type="molecule type" value="Genomic_DNA"/>
</dbReference>
<proteinExistence type="inferred from homology"/>
<dbReference type="Gene3D" id="3.30.920.30">
    <property type="entry name" value="Hypothetical protein"/>
    <property type="match status" value="1"/>
</dbReference>
<dbReference type="AlphaFoldDB" id="A0A286AKU7"/>
<feature type="compositionally biased region" description="Basic and acidic residues" evidence="8">
    <location>
        <begin position="43"/>
        <end position="53"/>
    </location>
</feature>
<dbReference type="GO" id="GO:0004519">
    <property type="term" value="F:endonuclease activity"/>
    <property type="evidence" value="ECO:0007669"/>
    <property type="project" value="UniProtKB-KW"/>
</dbReference>
<evidence type="ECO:0000313" key="10">
    <source>
        <dbReference type="Proteomes" id="UP000219335"/>
    </source>
</evidence>
<evidence type="ECO:0000256" key="7">
    <source>
        <dbReference type="ARBA" id="ARBA00023016"/>
    </source>
</evidence>
<keyword evidence="4" id="KW-0255">Endonuclease</keyword>
<evidence type="ECO:0000256" key="2">
    <source>
        <dbReference type="ARBA" id="ARBA00022649"/>
    </source>
</evidence>
<keyword evidence="3" id="KW-0540">Nuclease</keyword>
<feature type="region of interest" description="Disordered" evidence="8">
    <location>
        <begin position="43"/>
        <end position="68"/>
    </location>
</feature>
<evidence type="ECO:0000313" key="9">
    <source>
        <dbReference type="EMBL" id="SOD22538.1"/>
    </source>
</evidence>